<feature type="domain" description="Helicase Sen1 N-terminal" evidence="8">
    <location>
        <begin position="83"/>
        <end position="835"/>
    </location>
</feature>
<evidence type="ECO:0000313" key="12">
    <source>
        <dbReference type="EMBL" id="KIM65920.1"/>
    </source>
</evidence>
<evidence type="ECO:0000256" key="7">
    <source>
        <dbReference type="SAM" id="MobiDB-lite"/>
    </source>
</evidence>
<dbReference type="GO" id="GO:0005694">
    <property type="term" value="C:chromosome"/>
    <property type="evidence" value="ECO:0007669"/>
    <property type="project" value="UniProtKB-ARBA"/>
</dbReference>
<dbReference type="GO" id="GO:0005524">
    <property type="term" value="F:ATP binding"/>
    <property type="evidence" value="ECO:0007669"/>
    <property type="project" value="UniProtKB-KW"/>
</dbReference>
<feature type="domain" description="Helicase SEN1 beta-barrel" evidence="11">
    <location>
        <begin position="1123"/>
        <end position="1217"/>
    </location>
</feature>
<dbReference type="Proteomes" id="UP000053989">
    <property type="component" value="Unassembled WGS sequence"/>
</dbReference>
<keyword evidence="2" id="KW-0547">Nucleotide-binding</keyword>
<keyword evidence="5" id="KW-0067">ATP-binding</keyword>
<dbReference type="InterPro" id="IPR045055">
    <property type="entry name" value="DNA2/NAM7-like"/>
</dbReference>
<evidence type="ECO:0000259" key="10">
    <source>
        <dbReference type="Pfam" id="PF13087"/>
    </source>
</evidence>
<dbReference type="STRING" id="1036808.A0A0C3DZD6"/>
<evidence type="ECO:0000256" key="3">
    <source>
        <dbReference type="ARBA" id="ARBA00022801"/>
    </source>
</evidence>
<dbReference type="HOGENOM" id="CLU_000459_1_1_1"/>
<keyword evidence="4" id="KW-0347">Helicase</keyword>
<dbReference type="InterPro" id="IPR056474">
    <property type="entry name" value="SEN1_barrel"/>
</dbReference>
<organism evidence="12 13">
    <name type="scientific">Scleroderma citrinum Foug A</name>
    <dbReference type="NCBI Taxonomy" id="1036808"/>
    <lineage>
        <taxon>Eukaryota</taxon>
        <taxon>Fungi</taxon>
        <taxon>Dikarya</taxon>
        <taxon>Basidiomycota</taxon>
        <taxon>Agaricomycotina</taxon>
        <taxon>Agaricomycetes</taxon>
        <taxon>Agaricomycetidae</taxon>
        <taxon>Boletales</taxon>
        <taxon>Sclerodermatineae</taxon>
        <taxon>Sclerodermataceae</taxon>
        <taxon>Scleroderma</taxon>
    </lineage>
</organism>
<dbReference type="PANTHER" id="PTHR10887:SF495">
    <property type="entry name" value="HELICASE SENATAXIN ISOFORM X1-RELATED"/>
    <property type="match status" value="1"/>
</dbReference>
<dbReference type="InterPro" id="IPR047187">
    <property type="entry name" value="SF1_C_Upf1"/>
</dbReference>
<dbReference type="CDD" id="cd18042">
    <property type="entry name" value="DEXXQc_SETX"/>
    <property type="match status" value="1"/>
</dbReference>
<gene>
    <name evidence="12" type="ORF">SCLCIDRAFT_1211929</name>
</gene>
<name>A0A0C3DZD6_9AGAM</name>
<evidence type="ECO:0000259" key="11">
    <source>
        <dbReference type="Pfam" id="PF23576"/>
    </source>
</evidence>
<dbReference type="SUPFAM" id="SSF48371">
    <property type="entry name" value="ARM repeat"/>
    <property type="match status" value="1"/>
</dbReference>
<dbReference type="FunFam" id="3.40.50.300:FF:000326">
    <property type="entry name" value="P-loop containing nucleoside triphosphate hydrolase"/>
    <property type="match status" value="1"/>
</dbReference>
<evidence type="ECO:0000256" key="1">
    <source>
        <dbReference type="ARBA" id="ARBA00007913"/>
    </source>
</evidence>
<feature type="compositionally biased region" description="Polar residues" evidence="7">
    <location>
        <begin position="1790"/>
        <end position="1799"/>
    </location>
</feature>
<feature type="domain" description="DNA2/NAM7 helicase helicase" evidence="9">
    <location>
        <begin position="1267"/>
        <end position="1553"/>
    </location>
</feature>
<sequence>MTSGDDVEKVKGILASVRDTPVNTEAGSDEVLQPIHSYLMKVPPDTSDKRYHWFCGRAAQATVDAATFLLRLFAYNSALVEKWKARLKDCLARCSECVKALGEAKFSSRSTYFGAFSDDVMTGFYRSFDDWELGLVKDALARAGINNVQTNATTLRNVQPAILYHVLSNLRILRDATILSLIRSRPSLSTWPKDVPPPGSLVLLFDESQEVRQWARSLVSSCTEVPMAEEHFVTGHELALQTVFCLLTNTRREALTANLSVPPVSAVEKTSELLQAMSFTSDPRELWIGYTQILRLAPSQVLLKSFSGVDCRRVVVEHLHDVGPQFVDVLRCLLFLLKRLGSQSWSGESPEYPQIVFDAVKDNPSFTKLVEGVDLSDERPWFLSWFGEYLMSLRDSAVFGNVFAKMVDLLCEELQHERFGETRAKVMLAAVRLLSFLTRKAQTGELSRHHSVISDVLDIHSDIFITVAFGRQYADEKWKSVRSAARELVIASLGQDVQEITNSVSRSCEFLAGQVDTFPMCRVREHLWQKSYESLRTNDSDGAASILGVVARFSHLDALNQLAYKKILSKPDARAAFDAINRCLCVIREGFVDAISRFANYNQQSFIRDFFRLPGVAKDVMTLMFSSVDGIQTSAKVLIGQAFDVDGRLDCFRALLSNLPAPSFSGIRSFLERFIRHAPVVTEACSLSKSLVQCLTDVIEVLCSRPDGLLMTSQYLRSDDPEGPKAQIPQLWTLMTQSITVIFKRTPLWAEYFDIPDMTVWMRDALIFGRDMLEQWRVMESAAAIRSEEELPSSARNPSELSEVGKKMMSDLQPVLPELARWLRLSDEELLHQSFALIQTVLECFRMTGVRPSEAGLAKLNKHIDDARKQTGAALKTRLDAGRISKLEAALAGFEDDGDDVVFVSMTTSSDRAVAEKSKGSSGPKQEISSKPKPPEPQVPDRPAPIDRKSARTDVPVLPTFRRAEPTVASASRHKPPAPQVVPEVLELESSSDSDSDDDKPARGLAALGKFQKSPKKQKPAERRQVKMLDVTNQAKNATMVRLNRRDDARRRALRLKPDISGIHRALLSWDYDHTGPEPPFRGEKPDLVRVPDKFVDHRHYLKVFEPLLLFECWAQIVQSKEENSPLYECKVGSKQFTDDFIDLEVSITEAVQRDWRLTEADVVLLRQPDGKKSYLAKTMSYKETMIGVQTTLRCFVPANAGDQGPQIQSLWKLKKVISLSTLHREYAALMAVPYYDSFSMVMQPRLSGHPHLDSREIEQTMATYGFNEPQARAILGSLRTPGFALIQGPPGTGKTSTICGLVETFLHRRSLPATSIHVGRNSTHSDKGPVQKILLCAPSNAAIDEVASRLKEGYRGTHKRGTPIKVVRTGHDRSLDVSVKDISLDFLVEQKINGETMKDSSKPAVNDMAALRQEIDSVKRVRQEKLEELGTVQNNTARATALNEEIKKLNTRRMVLTQQFDRLKDKQKSDNRTLDATRRRYRMEILQEADVICATLAGSGHESIEQLEFDMIIIDEAAQAIELSSLIPLKFRSQRCIMVGDPQQLPPTVLSQEACRFQYNQSLFVRLQRHQPDAVHLLSIQYRMHPEISQLPSRLFYQKRLLDGPDMASKTAKPWHSHPKFGSYRFFNVHHGQEEGTPGNSLKNLPEARVAVALYARLHKEFGATNLDFRVGVVSMYRGQVNELRRSFETRFGEDIRGKIHFNTVDGFQGQEKDIIILSCVRAGPGLQSVGFLADVRRMNVALTRAKSSLFILGNTPTLERSNQDWREIISNARSRGLLNEVDVSYFTESSMPSTQPKQAPRPRKVSSFQKPPSNVTLVTPQKMAEVVSKPPSHSNLDGAREAGQKRPYVSEDKPPTGPSEKSKQPPPKKPKKEKASIFIPKKKP</sequence>
<dbReference type="FunCoup" id="A0A0C3DZD6">
    <property type="interactions" value="94"/>
</dbReference>
<evidence type="ECO:0000256" key="5">
    <source>
        <dbReference type="ARBA" id="ARBA00022840"/>
    </source>
</evidence>
<accession>A0A0C3DZD6</accession>
<dbReference type="Pfam" id="PF23576">
    <property type="entry name" value="SEN1_barrel"/>
    <property type="match status" value="1"/>
</dbReference>
<feature type="coiled-coil region" evidence="6">
    <location>
        <begin position="1409"/>
        <end position="1467"/>
    </location>
</feature>
<feature type="region of interest" description="Disordered" evidence="7">
    <location>
        <begin position="910"/>
        <end position="1025"/>
    </location>
</feature>
<reference evidence="13" key="2">
    <citation type="submission" date="2015-01" db="EMBL/GenBank/DDBJ databases">
        <title>Evolutionary Origins and Diversification of the Mycorrhizal Mutualists.</title>
        <authorList>
            <consortium name="DOE Joint Genome Institute"/>
            <consortium name="Mycorrhizal Genomics Consortium"/>
            <person name="Kohler A."/>
            <person name="Kuo A."/>
            <person name="Nagy L.G."/>
            <person name="Floudas D."/>
            <person name="Copeland A."/>
            <person name="Barry K.W."/>
            <person name="Cichocki N."/>
            <person name="Veneault-Fourrey C."/>
            <person name="LaButti K."/>
            <person name="Lindquist E.A."/>
            <person name="Lipzen A."/>
            <person name="Lundell T."/>
            <person name="Morin E."/>
            <person name="Murat C."/>
            <person name="Riley R."/>
            <person name="Ohm R."/>
            <person name="Sun H."/>
            <person name="Tunlid A."/>
            <person name="Henrissat B."/>
            <person name="Grigoriev I.V."/>
            <person name="Hibbett D.S."/>
            <person name="Martin F."/>
        </authorList>
    </citation>
    <scope>NUCLEOTIDE SEQUENCE [LARGE SCALE GENOMIC DNA]</scope>
    <source>
        <strain evidence="13">Foug A</strain>
    </source>
</reference>
<evidence type="ECO:0000256" key="6">
    <source>
        <dbReference type="SAM" id="Coils"/>
    </source>
</evidence>
<protein>
    <recommendedName>
        <fullName evidence="14">AAA+ ATPase domain-containing protein</fullName>
    </recommendedName>
</protein>
<dbReference type="Pfam" id="PF12726">
    <property type="entry name" value="SEN1_N"/>
    <property type="match status" value="1"/>
</dbReference>
<dbReference type="Pfam" id="PF13087">
    <property type="entry name" value="AAA_12"/>
    <property type="match status" value="1"/>
</dbReference>
<dbReference type="GO" id="GO:0006369">
    <property type="term" value="P:termination of RNA polymerase II transcription"/>
    <property type="evidence" value="ECO:0007669"/>
    <property type="project" value="TreeGrafter"/>
</dbReference>
<evidence type="ECO:0008006" key="14">
    <source>
        <dbReference type="Google" id="ProtNLM"/>
    </source>
</evidence>
<feature type="compositionally biased region" description="Acidic residues" evidence="7">
    <location>
        <begin position="986"/>
        <end position="998"/>
    </location>
</feature>
<evidence type="ECO:0000313" key="13">
    <source>
        <dbReference type="Proteomes" id="UP000053989"/>
    </source>
</evidence>
<dbReference type="PANTHER" id="PTHR10887">
    <property type="entry name" value="DNA2/NAM7 HELICASE FAMILY"/>
    <property type="match status" value="1"/>
</dbReference>
<dbReference type="EMBL" id="KN822020">
    <property type="protein sequence ID" value="KIM65920.1"/>
    <property type="molecule type" value="Genomic_DNA"/>
</dbReference>
<evidence type="ECO:0000256" key="4">
    <source>
        <dbReference type="ARBA" id="ARBA00022806"/>
    </source>
</evidence>
<comment type="similarity">
    <text evidence="1">Belongs to the DNA2/NAM7 helicase family.</text>
</comment>
<evidence type="ECO:0000256" key="2">
    <source>
        <dbReference type="ARBA" id="ARBA00022741"/>
    </source>
</evidence>
<feature type="region of interest" description="Disordered" evidence="7">
    <location>
        <begin position="1790"/>
        <end position="1886"/>
    </location>
</feature>
<proteinExistence type="inferred from homology"/>
<dbReference type="InParanoid" id="A0A0C3DZD6"/>
<dbReference type="CDD" id="cd18808">
    <property type="entry name" value="SF1_C_Upf1"/>
    <property type="match status" value="1"/>
</dbReference>
<dbReference type="GO" id="GO:0004386">
    <property type="term" value="F:helicase activity"/>
    <property type="evidence" value="ECO:0007669"/>
    <property type="project" value="UniProtKB-KW"/>
</dbReference>
<keyword evidence="13" id="KW-1185">Reference proteome</keyword>
<dbReference type="GO" id="GO:0016604">
    <property type="term" value="C:nuclear body"/>
    <property type="evidence" value="ECO:0007669"/>
    <property type="project" value="TreeGrafter"/>
</dbReference>
<dbReference type="InterPro" id="IPR016024">
    <property type="entry name" value="ARM-type_fold"/>
</dbReference>
<dbReference type="SUPFAM" id="SSF52540">
    <property type="entry name" value="P-loop containing nucleoside triphosphate hydrolases"/>
    <property type="match status" value="1"/>
</dbReference>
<dbReference type="InterPro" id="IPR041677">
    <property type="entry name" value="DNA2/NAM7_AAA_11"/>
</dbReference>
<dbReference type="GO" id="GO:0001147">
    <property type="term" value="F:transcription termination site sequence-specific DNA binding"/>
    <property type="evidence" value="ECO:0007669"/>
    <property type="project" value="TreeGrafter"/>
</dbReference>
<dbReference type="Pfam" id="PF13086">
    <property type="entry name" value="AAA_11"/>
    <property type="match status" value="1"/>
</dbReference>
<dbReference type="GO" id="GO:0016787">
    <property type="term" value="F:hydrolase activity"/>
    <property type="evidence" value="ECO:0007669"/>
    <property type="project" value="UniProtKB-KW"/>
</dbReference>
<dbReference type="Gene3D" id="3.40.50.300">
    <property type="entry name" value="P-loop containing nucleotide triphosphate hydrolases"/>
    <property type="match status" value="2"/>
</dbReference>
<evidence type="ECO:0000259" key="9">
    <source>
        <dbReference type="Pfam" id="PF13086"/>
    </source>
</evidence>
<feature type="domain" description="DNA2/NAM7 helicase-like C-terminal" evidence="10">
    <location>
        <begin position="1560"/>
        <end position="1757"/>
    </location>
</feature>
<dbReference type="InterPro" id="IPR024481">
    <property type="entry name" value="Helicase_Sen1_N"/>
</dbReference>
<dbReference type="InterPro" id="IPR041679">
    <property type="entry name" value="DNA2/NAM7-like_C"/>
</dbReference>
<feature type="compositionally biased region" description="Polar residues" evidence="7">
    <location>
        <begin position="1808"/>
        <end position="1821"/>
    </location>
</feature>
<dbReference type="InterPro" id="IPR027417">
    <property type="entry name" value="P-loop_NTPase"/>
</dbReference>
<reference evidence="12 13" key="1">
    <citation type="submission" date="2014-04" db="EMBL/GenBank/DDBJ databases">
        <authorList>
            <consortium name="DOE Joint Genome Institute"/>
            <person name="Kuo A."/>
            <person name="Kohler A."/>
            <person name="Nagy L.G."/>
            <person name="Floudas D."/>
            <person name="Copeland A."/>
            <person name="Barry K.W."/>
            <person name="Cichocki N."/>
            <person name="Veneault-Fourrey C."/>
            <person name="LaButti K."/>
            <person name="Lindquist E.A."/>
            <person name="Lipzen A."/>
            <person name="Lundell T."/>
            <person name="Morin E."/>
            <person name="Murat C."/>
            <person name="Sun H."/>
            <person name="Tunlid A."/>
            <person name="Henrissat B."/>
            <person name="Grigoriev I.V."/>
            <person name="Hibbett D.S."/>
            <person name="Martin F."/>
            <person name="Nordberg H.P."/>
            <person name="Cantor M.N."/>
            <person name="Hua S.X."/>
        </authorList>
    </citation>
    <scope>NUCLEOTIDE SEQUENCE [LARGE SCALE GENOMIC DNA]</scope>
    <source>
        <strain evidence="12 13">Foug A</strain>
    </source>
</reference>
<keyword evidence="6" id="KW-0175">Coiled coil</keyword>
<evidence type="ECO:0000259" key="8">
    <source>
        <dbReference type="Pfam" id="PF12726"/>
    </source>
</evidence>
<keyword evidence="3" id="KW-0378">Hydrolase</keyword>
<feature type="compositionally biased region" description="Basic and acidic residues" evidence="7">
    <location>
        <begin position="1840"/>
        <end position="1856"/>
    </location>
</feature>
<dbReference type="OrthoDB" id="6513042at2759"/>